<evidence type="ECO:0000256" key="1">
    <source>
        <dbReference type="ARBA" id="ARBA00004167"/>
    </source>
</evidence>
<keyword evidence="14" id="KW-1185">Reference proteome</keyword>
<dbReference type="Pfam" id="PF08263">
    <property type="entry name" value="LRRNT_2"/>
    <property type="match status" value="1"/>
</dbReference>
<dbReference type="SUPFAM" id="SSF56112">
    <property type="entry name" value="Protein kinase-like (PK-like)"/>
    <property type="match status" value="1"/>
</dbReference>
<keyword evidence="7 11" id="KW-1133">Transmembrane helix</keyword>
<dbReference type="GO" id="GO:0004672">
    <property type="term" value="F:protein kinase activity"/>
    <property type="evidence" value="ECO:0007669"/>
    <property type="project" value="InterPro"/>
</dbReference>
<proteinExistence type="predicted"/>
<keyword evidence="2" id="KW-0597">Phosphoprotein</keyword>
<dbReference type="InterPro" id="IPR001611">
    <property type="entry name" value="Leu-rich_rpt"/>
</dbReference>
<keyword evidence="3" id="KW-0433">Leucine-rich repeat</keyword>
<organism evidence="13 14">
    <name type="scientific">Dendrobium nobile</name>
    <name type="common">Orchid</name>
    <dbReference type="NCBI Taxonomy" id="94219"/>
    <lineage>
        <taxon>Eukaryota</taxon>
        <taxon>Viridiplantae</taxon>
        <taxon>Streptophyta</taxon>
        <taxon>Embryophyta</taxon>
        <taxon>Tracheophyta</taxon>
        <taxon>Spermatophyta</taxon>
        <taxon>Magnoliopsida</taxon>
        <taxon>Liliopsida</taxon>
        <taxon>Asparagales</taxon>
        <taxon>Orchidaceae</taxon>
        <taxon>Epidendroideae</taxon>
        <taxon>Malaxideae</taxon>
        <taxon>Dendrobiinae</taxon>
        <taxon>Dendrobium</taxon>
    </lineage>
</organism>
<comment type="caution">
    <text evidence="13">The sequence shown here is derived from an EMBL/GenBank/DDBJ whole genome shotgun (WGS) entry which is preliminary data.</text>
</comment>
<dbReference type="SUPFAM" id="SSF52058">
    <property type="entry name" value="L domain-like"/>
    <property type="match status" value="1"/>
</dbReference>
<dbReference type="Pfam" id="PF13855">
    <property type="entry name" value="LRR_8"/>
    <property type="match status" value="1"/>
</dbReference>
<dbReference type="SMR" id="A0A8T3B3T3"/>
<dbReference type="Gene3D" id="3.30.200.20">
    <property type="entry name" value="Phosphorylase Kinase, domain 1"/>
    <property type="match status" value="1"/>
</dbReference>
<evidence type="ECO:0000256" key="2">
    <source>
        <dbReference type="ARBA" id="ARBA00022553"/>
    </source>
</evidence>
<evidence type="ECO:0000256" key="8">
    <source>
        <dbReference type="ARBA" id="ARBA00023136"/>
    </source>
</evidence>
<dbReference type="Gene3D" id="1.10.510.10">
    <property type="entry name" value="Transferase(Phosphotransferase) domain 1"/>
    <property type="match status" value="1"/>
</dbReference>
<evidence type="ECO:0000256" key="10">
    <source>
        <dbReference type="SAM" id="MobiDB-lite"/>
    </source>
</evidence>
<dbReference type="Gene3D" id="3.80.10.10">
    <property type="entry name" value="Ribonuclease Inhibitor"/>
    <property type="match status" value="2"/>
</dbReference>
<feature type="compositionally biased region" description="Gly residues" evidence="10">
    <location>
        <begin position="358"/>
        <end position="367"/>
    </location>
</feature>
<feature type="domain" description="Protein kinase" evidence="12">
    <location>
        <begin position="507"/>
        <end position="808"/>
    </location>
</feature>
<name>A0A8T3B3T3_DENNO</name>
<comment type="subcellular location">
    <subcellularLocation>
        <location evidence="1">Membrane</location>
        <topology evidence="1">Single-pass membrane protein</topology>
    </subcellularLocation>
</comment>
<evidence type="ECO:0000256" key="9">
    <source>
        <dbReference type="ARBA" id="ARBA00023180"/>
    </source>
</evidence>
<feature type="compositionally biased region" description="Low complexity" evidence="10">
    <location>
        <begin position="330"/>
        <end position="345"/>
    </location>
</feature>
<dbReference type="GO" id="GO:0005524">
    <property type="term" value="F:ATP binding"/>
    <property type="evidence" value="ECO:0007669"/>
    <property type="project" value="InterPro"/>
</dbReference>
<evidence type="ECO:0000256" key="11">
    <source>
        <dbReference type="SAM" id="Phobius"/>
    </source>
</evidence>
<dbReference type="EMBL" id="JAGYWB010000012">
    <property type="protein sequence ID" value="KAI0502602.1"/>
    <property type="molecule type" value="Genomic_DNA"/>
</dbReference>
<feature type="region of interest" description="Disordered" evidence="10">
    <location>
        <begin position="408"/>
        <end position="482"/>
    </location>
</feature>
<keyword evidence="9" id="KW-0325">Glycoprotein</keyword>
<dbReference type="PANTHER" id="PTHR48007:SF47">
    <property type="entry name" value="PROTEIN KINASE DOMAIN-CONTAINING PROTEIN"/>
    <property type="match status" value="1"/>
</dbReference>
<reference evidence="13" key="1">
    <citation type="journal article" date="2022" name="Front. Genet.">
        <title>Chromosome-Scale Assembly of the Dendrobium nobile Genome Provides Insights Into the Molecular Mechanism of the Biosynthesis of the Medicinal Active Ingredient of Dendrobium.</title>
        <authorList>
            <person name="Xu Q."/>
            <person name="Niu S.-C."/>
            <person name="Li K.-L."/>
            <person name="Zheng P.-J."/>
            <person name="Zhang X.-J."/>
            <person name="Jia Y."/>
            <person name="Liu Y."/>
            <person name="Niu Y.-X."/>
            <person name="Yu L.-H."/>
            <person name="Chen D.-F."/>
            <person name="Zhang G.-Q."/>
        </authorList>
    </citation>
    <scope>NUCLEOTIDE SEQUENCE</scope>
    <source>
        <tissue evidence="13">Leaf</tissue>
    </source>
</reference>
<dbReference type="AlphaFoldDB" id="A0A8T3B3T3"/>
<sequence length="816" mass="87889">MVLWNCELSKVQTKVAESKDHLQWRLQVLPFLLLLLCEPTSLLGLTQDGVLLLSFKDSVLRDPLSVLADWNSDDETPCSWNGVMCTGFPEAGGENSSAVRNWDDNPSSFSVSRVISLVLPGAQLLGSIAGDLGLIEHLRHLDLSGNVFNGTFPAALFNASELRVVSLGDNELSGELPELFGKLQSLQALNLSDNALMGTVPRNLTFLPNLTIVSLSNNYLSGEIPGGGFRKVELLDLGSNLLNGSLPPDLTGENLRYLNLSYNRLAGEIPPKLGLRFSLNATLDLSFNNFSGEIPPSEAFLTQKAAAFVGNQDLCGKPLKNLCTIPSTLSKPPNNSSPAAKSPPAFAVMPKSPKGDFPGTGSGGGGESSHSSASLKPATIAAIAIGDLAGLGFLFILILFFHHSKKKQNQNREVKPIKSDQRAQEPDSKRHGGLSLCLRKNSGDENETEETSESNNSSETETEEEGKAKAAGKKDGDGKSIAHEKNQGGILVSVDGETELEVETLLKASAYILGATGASIVYKAVLADGTAFAVRRIGESSSIDKLKDFEAQVRTIAKLRHPNILPLRCFYWGADEKLLIHHYASNGSLANIFFSKKLGSSPFHLSWESRLRIARGVARGLAYLHDKKFLHGNLKPSNILLSADLEPMIGDLGIDRLLATDNETKPGTSARQFGSKRSTLSQGSLPDLSSSTATGASPIASISAPPPYQAPESLKNLKPNPKWDVYSFGMVMLELVSGRVFLEVEIMQWNVVEEKKRVLRMADPALRGEVEGKEEALLSCFKLGFACASAVPQRRPPMKEVVQILERLVLASGSST</sequence>
<gene>
    <name evidence="13" type="ORF">KFK09_017556</name>
</gene>
<dbReference type="InterPro" id="IPR011009">
    <property type="entry name" value="Kinase-like_dom_sf"/>
</dbReference>
<keyword evidence="6" id="KW-0677">Repeat</keyword>
<evidence type="ECO:0000256" key="6">
    <source>
        <dbReference type="ARBA" id="ARBA00022737"/>
    </source>
</evidence>
<feature type="transmembrane region" description="Helical" evidence="11">
    <location>
        <begin position="378"/>
        <end position="401"/>
    </location>
</feature>
<dbReference type="GO" id="GO:0016020">
    <property type="term" value="C:membrane"/>
    <property type="evidence" value="ECO:0007669"/>
    <property type="project" value="UniProtKB-SubCell"/>
</dbReference>
<accession>A0A8T3B3T3</accession>
<dbReference type="InterPro" id="IPR032675">
    <property type="entry name" value="LRR_dom_sf"/>
</dbReference>
<feature type="compositionally biased region" description="Polar residues" evidence="10">
    <location>
        <begin position="665"/>
        <end position="688"/>
    </location>
</feature>
<dbReference type="OrthoDB" id="346907at2759"/>
<evidence type="ECO:0000256" key="5">
    <source>
        <dbReference type="ARBA" id="ARBA00022729"/>
    </source>
</evidence>
<evidence type="ECO:0000313" key="13">
    <source>
        <dbReference type="EMBL" id="KAI0502602.1"/>
    </source>
</evidence>
<dbReference type="FunFam" id="3.80.10.10:FF:000722">
    <property type="entry name" value="Leucine-rich repeat receptor-like protein kinase"/>
    <property type="match status" value="1"/>
</dbReference>
<feature type="compositionally biased region" description="Basic and acidic residues" evidence="10">
    <location>
        <begin position="465"/>
        <end position="482"/>
    </location>
</feature>
<keyword evidence="8 11" id="KW-0472">Membrane</keyword>
<dbReference type="FunFam" id="3.80.10.10:FF:000041">
    <property type="entry name" value="LRR receptor-like serine/threonine-protein kinase ERECTA"/>
    <property type="match status" value="1"/>
</dbReference>
<feature type="region of interest" description="Disordered" evidence="10">
    <location>
        <begin position="328"/>
        <end position="372"/>
    </location>
</feature>
<feature type="region of interest" description="Disordered" evidence="10">
    <location>
        <begin position="665"/>
        <end position="704"/>
    </location>
</feature>
<evidence type="ECO:0000313" key="14">
    <source>
        <dbReference type="Proteomes" id="UP000829196"/>
    </source>
</evidence>
<evidence type="ECO:0000256" key="3">
    <source>
        <dbReference type="ARBA" id="ARBA00022614"/>
    </source>
</evidence>
<protein>
    <recommendedName>
        <fullName evidence="12">Protein kinase domain-containing protein</fullName>
    </recommendedName>
</protein>
<dbReference type="InterPro" id="IPR000719">
    <property type="entry name" value="Prot_kinase_dom"/>
</dbReference>
<dbReference type="Pfam" id="PF00560">
    <property type="entry name" value="LRR_1"/>
    <property type="match status" value="3"/>
</dbReference>
<feature type="compositionally biased region" description="Basic and acidic residues" evidence="10">
    <location>
        <begin position="410"/>
        <end position="430"/>
    </location>
</feature>
<dbReference type="InterPro" id="IPR013210">
    <property type="entry name" value="LRR_N_plant-typ"/>
</dbReference>
<dbReference type="InterPro" id="IPR046959">
    <property type="entry name" value="PRK1-6/SRF4-like"/>
</dbReference>
<evidence type="ECO:0000256" key="7">
    <source>
        <dbReference type="ARBA" id="ARBA00022989"/>
    </source>
</evidence>
<dbReference type="Pfam" id="PF00069">
    <property type="entry name" value="Pkinase"/>
    <property type="match status" value="1"/>
</dbReference>
<dbReference type="Proteomes" id="UP000829196">
    <property type="component" value="Unassembled WGS sequence"/>
</dbReference>
<dbReference type="PROSITE" id="PS51450">
    <property type="entry name" value="LRR"/>
    <property type="match status" value="1"/>
</dbReference>
<evidence type="ECO:0000259" key="12">
    <source>
        <dbReference type="PROSITE" id="PS50011"/>
    </source>
</evidence>
<dbReference type="PROSITE" id="PS50011">
    <property type="entry name" value="PROTEIN_KINASE_DOM"/>
    <property type="match status" value="1"/>
</dbReference>
<keyword evidence="4 11" id="KW-0812">Transmembrane</keyword>
<evidence type="ECO:0000256" key="4">
    <source>
        <dbReference type="ARBA" id="ARBA00022692"/>
    </source>
</evidence>
<dbReference type="PANTHER" id="PTHR48007">
    <property type="entry name" value="LEUCINE-RICH REPEAT RECEPTOR-LIKE PROTEIN KINASE PXC1"/>
    <property type="match status" value="1"/>
</dbReference>
<keyword evidence="5" id="KW-0732">Signal</keyword>
<feature type="compositionally biased region" description="Low complexity" evidence="10">
    <location>
        <begin position="689"/>
        <end position="703"/>
    </location>
</feature>